<evidence type="ECO:0000256" key="3">
    <source>
        <dbReference type="SAM" id="MobiDB-lite"/>
    </source>
</evidence>
<feature type="compositionally biased region" description="Basic residues" evidence="3">
    <location>
        <begin position="22"/>
        <end position="33"/>
    </location>
</feature>
<feature type="region of interest" description="Disordered" evidence="3">
    <location>
        <begin position="1"/>
        <end position="33"/>
    </location>
</feature>
<evidence type="ECO:0000313" key="5">
    <source>
        <dbReference type="EMBL" id="KAK5834007.1"/>
    </source>
</evidence>
<evidence type="ECO:0000313" key="6">
    <source>
        <dbReference type="Proteomes" id="UP001358586"/>
    </source>
</evidence>
<organism evidence="5 6">
    <name type="scientific">Gossypium arboreum</name>
    <name type="common">Tree cotton</name>
    <name type="synonym">Gossypium nanking</name>
    <dbReference type="NCBI Taxonomy" id="29729"/>
    <lineage>
        <taxon>Eukaryota</taxon>
        <taxon>Viridiplantae</taxon>
        <taxon>Streptophyta</taxon>
        <taxon>Embryophyta</taxon>
        <taxon>Tracheophyta</taxon>
        <taxon>Spermatophyta</taxon>
        <taxon>Magnoliopsida</taxon>
        <taxon>eudicotyledons</taxon>
        <taxon>Gunneridae</taxon>
        <taxon>Pentapetalae</taxon>
        <taxon>rosids</taxon>
        <taxon>malvids</taxon>
        <taxon>Malvales</taxon>
        <taxon>Malvaceae</taxon>
        <taxon>Malvoideae</taxon>
        <taxon>Gossypium</taxon>
    </lineage>
</organism>
<proteinExistence type="inferred from homology"/>
<dbReference type="InterPro" id="IPR006041">
    <property type="entry name" value="Pollen_Ole_e1_allergen"/>
</dbReference>
<evidence type="ECO:0000256" key="1">
    <source>
        <dbReference type="ARBA" id="ARBA00010049"/>
    </source>
</evidence>
<comment type="caution">
    <text evidence="5">The sequence shown here is derived from an EMBL/GenBank/DDBJ whole genome shotgun (WGS) entry which is preliminary data.</text>
</comment>
<name>A0ABR0Q4P0_GOSAR</name>
<sequence>MRSLVQRSSYGSGFERVEPASKRRRHAAGKSSKQIRVRTKEMANIPIIAIFCFTIFVSSSLNFVYGAENMTYIVVGHVYCDTCRVEFETKLSEPIGGAVVKLECRNRTDNQLTFQSQEIVTDEHGDYHIAVEGDYEESDCDVALVRSPNPDCNDPSEIWRISRVVLTTLDGVSGELRFANNLGFKKKVALPQCTQVLQEIGYYELNQEGRAINIKVTTKDMANISIIALLCFTICVSSSLNYAYGAAEENMQYMVVGHVYCDTCRVEFETKLSEPLGGAIVKLECRNRMNEAITF</sequence>
<reference evidence="5 6" key="1">
    <citation type="submission" date="2023-03" db="EMBL/GenBank/DDBJ databases">
        <title>WGS of Gossypium arboreum.</title>
        <authorList>
            <person name="Yu D."/>
        </authorList>
    </citation>
    <scope>NUCLEOTIDE SEQUENCE [LARGE SCALE GENOMIC DNA]</scope>
    <source>
        <tissue evidence="5">Leaf</tissue>
    </source>
</reference>
<comment type="similarity">
    <text evidence="1">Belongs to the Ole e I family.</text>
</comment>
<dbReference type="Pfam" id="PF01190">
    <property type="entry name" value="Pollen_Ole_e_1"/>
    <property type="match status" value="2"/>
</dbReference>
<keyword evidence="2" id="KW-1015">Disulfide bond</keyword>
<dbReference type="Proteomes" id="UP001358586">
    <property type="component" value="Chromosome 5"/>
</dbReference>
<dbReference type="PANTHER" id="PTHR31614:SF20">
    <property type="entry name" value="POLLEN PROTEIN OLE E I-LIKE PROTEIN"/>
    <property type="match status" value="1"/>
</dbReference>
<feature type="transmembrane region" description="Helical" evidence="4">
    <location>
        <begin position="224"/>
        <end position="244"/>
    </location>
</feature>
<feature type="transmembrane region" description="Helical" evidence="4">
    <location>
        <begin position="43"/>
        <end position="65"/>
    </location>
</feature>
<dbReference type="EMBL" id="JARKNE010000005">
    <property type="protein sequence ID" value="KAK5834007.1"/>
    <property type="molecule type" value="Genomic_DNA"/>
</dbReference>
<keyword evidence="4" id="KW-0472">Membrane</keyword>
<evidence type="ECO:0000256" key="2">
    <source>
        <dbReference type="ARBA" id="ARBA00023157"/>
    </source>
</evidence>
<dbReference type="PANTHER" id="PTHR31614">
    <property type="entry name" value="PROTEIN DOWNSTREAM OF FLC-RELATED"/>
    <property type="match status" value="1"/>
</dbReference>
<evidence type="ECO:0000256" key="4">
    <source>
        <dbReference type="SAM" id="Phobius"/>
    </source>
</evidence>
<accession>A0ABR0Q4P0</accession>
<protein>
    <submittedName>
        <fullName evidence="5">Uncharacterized protein</fullName>
    </submittedName>
</protein>
<keyword evidence="4" id="KW-1133">Transmembrane helix</keyword>
<gene>
    <name evidence="5" type="ORF">PVK06_017876</name>
</gene>
<keyword evidence="4" id="KW-0812">Transmembrane</keyword>
<feature type="compositionally biased region" description="Polar residues" evidence="3">
    <location>
        <begin position="1"/>
        <end position="11"/>
    </location>
</feature>
<keyword evidence="6" id="KW-1185">Reference proteome</keyword>